<dbReference type="AlphaFoldDB" id="A0A9R0I7U1"/>
<evidence type="ECO:0000313" key="2">
    <source>
        <dbReference type="RefSeq" id="XP_056694426.1"/>
    </source>
</evidence>
<protein>
    <submittedName>
        <fullName evidence="2 3">Uncharacterized protein</fullName>
    </submittedName>
</protein>
<proteinExistence type="predicted"/>
<gene>
    <name evidence="2 3 4" type="primary">LOC110783118</name>
</gene>
<dbReference type="KEGG" id="soe:110783118"/>
<organism evidence="1 3">
    <name type="scientific">Spinacia oleracea</name>
    <name type="common">Spinach</name>
    <dbReference type="NCBI Taxonomy" id="3562"/>
    <lineage>
        <taxon>Eukaryota</taxon>
        <taxon>Viridiplantae</taxon>
        <taxon>Streptophyta</taxon>
        <taxon>Embryophyta</taxon>
        <taxon>Tracheophyta</taxon>
        <taxon>Spermatophyta</taxon>
        <taxon>Magnoliopsida</taxon>
        <taxon>eudicotyledons</taxon>
        <taxon>Gunneridae</taxon>
        <taxon>Pentapetalae</taxon>
        <taxon>Caryophyllales</taxon>
        <taxon>Chenopodiaceae</taxon>
        <taxon>Chenopodioideae</taxon>
        <taxon>Anserineae</taxon>
        <taxon>Spinacia</taxon>
    </lineage>
</organism>
<accession>A0A9R0I7U1</accession>
<reference evidence="1" key="1">
    <citation type="journal article" date="2021" name="Nat. Commun.">
        <title>Genomic analyses provide insights into spinach domestication and the genetic basis of agronomic traits.</title>
        <authorList>
            <person name="Cai X."/>
            <person name="Sun X."/>
            <person name="Xu C."/>
            <person name="Sun H."/>
            <person name="Wang X."/>
            <person name="Ge C."/>
            <person name="Zhang Z."/>
            <person name="Wang Q."/>
            <person name="Fei Z."/>
            <person name="Jiao C."/>
            <person name="Wang Q."/>
        </authorList>
    </citation>
    <scope>NUCLEOTIDE SEQUENCE [LARGE SCALE GENOMIC DNA]</scope>
    <source>
        <strain evidence="1">cv. Varoflay</strain>
    </source>
</reference>
<reference evidence="2 3" key="2">
    <citation type="submission" date="2025-05" db="UniProtKB">
        <authorList>
            <consortium name="RefSeq"/>
        </authorList>
    </citation>
    <scope>IDENTIFICATION</scope>
    <source>
        <tissue evidence="2 3">Leaf</tissue>
    </source>
</reference>
<dbReference type="RefSeq" id="XP_056694428.1">
    <property type="nucleotide sequence ID" value="XM_056838450.1"/>
</dbReference>
<evidence type="ECO:0000313" key="4">
    <source>
        <dbReference type="RefSeq" id="XP_056694428.1"/>
    </source>
</evidence>
<evidence type="ECO:0000313" key="1">
    <source>
        <dbReference type="Proteomes" id="UP000813463"/>
    </source>
</evidence>
<dbReference type="Proteomes" id="UP000813463">
    <property type="component" value="Chromosome 3"/>
</dbReference>
<keyword evidence="1" id="KW-1185">Reference proteome</keyword>
<dbReference type="RefSeq" id="XP_056694426.1">
    <property type="nucleotide sequence ID" value="XM_056838448.1"/>
</dbReference>
<dbReference type="RefSeq" id="XP_056694427.1">
    <property type="nucleotide sequence ID" value="XM_056838449.1"/>
</dbReference>
<evidence type="ECO:0000313" key="3">
    <source>
        <dbReference type="RefSeq" id="XP_056694427.1"/>
    </source>
</evidence>
<sequence length="382" mass="44327">MDSARKRKSADSATVLKKTGDIVDDFWPLKLKDPFENLSRFQENGKCYNRFFYSFLRVSKDGEYGDDIKKMVSELPDMEIGDPFDVLSLLSFKGQSNYLVRNNNDNDQVELNKDTFHGKYVMVCWFHVPIHCLDGDALFIQSAANICYEMFDLFDDFEIVLGLKMNPKYNNQRVFSHFLSAFPPSCLVVPFDDPKRSDYICCYLEVRIRCECFLVDGNSIALFSGEPDFEMGERVSASRLCSNYSAKDLEIISLPKITRLRSIINNTVVRRINEEGVQEEMSFLRLNEKKVVGLYLWTEGIRCITDESFIDTLDMVNKQCRGTKQEFEIVVVYIPFLHCIPPKIYQAKIDNFMEKKKISWWRMPFNTICNKLGNTADVFLVS</sequence>
<dbReference type="GeneID" id="110783118"/>
<name>A0A9R0I7U1_SPIOL</name>